<name>A0A0A8ZLR6_ARUDO</name>
<evidence type="ECO:0000313" key="1">
    <source>
        <dbReference type="EMBL" id="JAD39751.1"/>
    </source>
</evidence>
<proteinExistence type="predicted"/>
<reference evidence="1" key="2">
    <citation type="journal article" date="2015" name="Data Brief">
        <title>Shoot transcriptome of the giant reed, Arundo donax.</title>
        <authorList>
            <person name="Barrero R.A."/>
            <person name="Guerrero F.D."/>
            <person name="Moolhuijzen P."/>
            <person name="Goolsby J.A."/>
            <person name="Tidwell J."/>
            <person name="Bellgard S.E."/>
            <person name="Bellgard M.I."/>
        </authorList>
    </citation>
    <scope>NUCLEOTIDE SEQUENCE</scope>
    <source>
        <tissue evidence="1">Shoot tissue taken approximately 20 cm above the soil surface</tissue>
    </source>
</reference>
<reference evidence="1" key="1">
    <citation type="submission" date="2014-09" db="EMBL/GenBank/DDBJ databases">
        <authorList>
            <person name="Magalhaes I.L.F."/>
            <person name="Oliveira U."/>
            <person name="Santos F.R."/>
            <person name="Vidigal T.H.D.A."/>
            <person name="Brescovit A.D."/>
            <person name="Santos A.J."/>
        </authorList>
    </citation>
    <scope>NUCLEOTIDE SEQUENCE</scope>
    <source>
        <tissue evidence="1">Shoot tissue taken approximately 20 cm above the soil surface</tissue>
    </source>
</reference>
<dbReference type="AlphaFoldDB" id="A0A0A8ZLR6"/>
<protein>
    <submittedName>
        <fullName evidence="1">Uncharacterized protein</fullName>
    </submittedName>
</protein>
<dbReference type="EMBL" id="GBRH01258144">
    <property type="protein sequence ID" value="JAD39751.1"/>
    <property type="molecule type" value="Transcribed_RNA"/>
</dbReference>
<accession>A0A0A8ZLR6</accession>
<sequence>MLNHILPTRIHVSFFRIGAEQMERPSFVTAAEKGL</sequence>
<organism evidence="1">
    <name type="scientific">Arundo donax</name>
    <name type="common">Giant reed</name>
    <name type="synonym">Donax arundinaceus</name>
    <dbReference type="NCBI Taxonomy" id="35708"/>
    <lineage>
        <taxon>Eukaryota</taxon>
        <taxon>Viridiplantae</taxon>
        <taxon>Streptophyta</taxon>
        <taxon>Embryophyta</taxon>
        <taxon>Tracheophyta</taxon>
        <taxon>Spermatophyta</taxon>
        <taxon>Magnoliopsida</taxon>
        <taxon>Liliopsida</taxon>
        <taxon>Poales</taxon>
        <taxon>Poaceae</taxon>
        <taxon>PACMAD clade</taxon>
        <taxon>Arundinoideae</taxon>
        <taxon>Arundineae</taxon>
        <taxon>Arundo</taxon>
    </lineage>
</organism>